<keyword evidence="9" id="KW-0809">Transit peptide</keyword>
<keyword evidence="4" id="KW-0150">Chloroplast</keyword>
<dbReference type="EC" id="1.14.14.18" evidence="3"/>
<organism evidence="12 13">
    <name type="scientific">Jatropha curcas</name>
    <name type="common">Barbados nut</name>
    <dbReference type="NCBI Taxonomy" id="180498"/>
    <lineage>
        <taxon>Eukaryota</taxon>
        <taxon>Viridiplantae</taxon>
        <taxon>Streptophyta</taxon>
        <taxon>Embryophyta</taxon>
        <taxon>Tracheophyta</taxon>
        <taxon>Spermatophyta</taxon>
        <taxon>Magnoliopsida</taxon>
        <taxon>eudicotyledons</taxon>
        <taxon>Gunneridae</taxon>
        <taxon>Pentapetalae</taxon>
        <taxon>rosids</taxon>
        <taxon>fabids</taxon>
        <taxon>Malpighiales</taxon>
        <taxon>Euphorbiaceae</taxon>
        <taxon>Crotonoideae</taxon>
        <taxon>Jatropheae</taxon>
        <taxon>Jatropha</taxon>
    </lineage>
</organism>
<dbReference type="PANTHER" id="PTHR35703:SF2">
    <property type="entry name" value="HEME OXYGENASE 1, CHLOROPLASTIC-RELATED"/>
    <property type="match status" value="1"/>
</dbReference>
<dbReference type="Proteomes" id="UP000027138">
    <property type="component" value="Unassembled WGS sequence"/>
</dbReference>
<keyword evidence="5" id="KW-0602">Photosynthesis</keyword>
<evidence type="ECO:0000256" key="10">
    <source>
        <dbReference type="ARBA" id="ARBA00023002"/>
    </source>
</evidence>
<comment type="subcellular location">
    <subcellularLocation>
        <location evidence="1">Plastid</location>
        <location evidence="1">Chloroplast</location>
    </subcellularLocation>
</comment>
<sequence>MASFSLICIPLAKPLFNKRTHFNTLAPASQSNINNFHSMPLQFKPIAVSQRKVKMEVIAGETPNKKGESRPGFVEEMEAASLKLHTREHSEKGQKEIKQPEDRALSEWGLSIQGIISFLVDSKSVYNELEDILKNPDFPFNAELENTGFERSANLEKDLEWFKEQGYAIPEPSSAGADYAKYPKELSENDPQAFICHFYNIYFVHTAGGQMIGKKNWTK</sequence>
<dbReference type="CDD" id="cd19165">
    <property type="entry name" value="HemeO"/>
    <property type="match status" value="1"/>
</dbReference>
<dbReference type="GO" id="GO:0009507">
    <property type="term" value="C:chloroplast"/>
    <property type="evidence" value="ECO:0007669"/>
    <property type="project" value="UniProtKB-SubCell"/>
</dbReference>
<dbReference type="InterPro" id="IPR016084">
    <property type="entry name" value="Haem_Oase-like_multi-hlx"/>
</dbReference>
<gene>
    <name evidence="12" type="ORF">JCGZ_13330</name>
</gene>
<keyword evidence="13" id="KW-1185">Reference proteome</keyword>
<proteinExistence type="inferred from homology"/>
<dbReference type="GO" id="GO:0004392">
    <property type="term" value="F:heme oxygenase (decyclizing) activity"/>
    <property type="evidence" value="ECO:0007669"/>
    <property type="project" value="UniProtKB-EC"/>
</dbReference>
<evidence type="ECO:0000313" key="12">
    <source>
        <dbReference type="EMBL" id="KDP32405.1"/>
    </source>
</evidence>
<keyword evidence="7" id="KW-0934">Plastid</keyword>
<dbReference type="EMBL" id="KK914582">
    <property type="protein sequence ID" value="KDP32405.1"/>
    <property type="molecule type" value="Genomic_DNA"/>
</dbReference>
<dbReference type="Gene3D" id="1.20.910.10">
    <property type="entry name" value="Heme oxygenase-like"/>
    <property type="match status" value="1"/>
</dbReference>
<dbReference type="PANTHER" id="PTHR35703">
    <property type="entry name" value="HEME OXYGENASE 1, CHLOROPLASTIC-RELATED"/>
    <property type="match status" value="1"/>
</dbReference>
<keyword evidence="8" id="KW-0479">Metal-binding</keyword>
<reference evidence="12 13" key="1">
    <citation type="journal article" date="2014" name="PLoS ONE">
        <title>Global Analysis of Gene Expression Profiles in Physic Nut (Jatropha curcas L.) Seedlings Exposed to Salt Stress.</title>
        <authorList>
            <person name="Zhang L."/>
            <person name="Zhang C."/>
            <person name="Wu P."/>
            <person name="Chen Y."/>
            <person name="Li M."/>
            <person name="Jiang H."/>
            <person name="Wu G."/>
        </authorList>
    </citation>
    <scope>NUCLEOTIDE SEQUENCE [LARGE SCALE GENOMIC DNA]</scope>
    <source>
        <strain evidence="13">cv. GZQX0401</strain>
        <tissue evidence="12">Young leaves</tissue>
    </source>
</reference>
<comment type="similarity">
    <text evidence="2">Belongs to the heme oxygenase family.</text>
</comment>
<dbReference type="InterPro" id="IPR016951">
    <property type="entry name" value="Haem_Oase_decyc_pln"/>
</dbReference>
<dbReference type="GO" id="GO:0010024">
    <property type="term" value="P:phytochromobilin biosynthetic process"/>
    <property type="evidence" value="ECO:0007669"/>
    <property type="project" value="TreeGrafter"/>
</dbReference>
<dbReference type="AlphaFoldDB" id="A0A067KJG2"/>
<dbReference type="SUPFAM" id="SSF48613">
    <property type="entry name" value="Heme oxygenase-like"/>
    <property type="match status" value="1"/>
</dbReference>
<protein>
    <recommendedName>
        <fullName evidence="3">heme oxygenase (biliverdin-producing)</fullName>
        <ecNumber evidence="3">1.14.14.18</ecNumber>
    </recommendedName>
</protein>
<keyword evidence="11" id="KW-0408">Iron</keyword>
<evidence type="ECO:0000256" key="3">
    <source>
        <dbReference type="ARBA" id="ARBA00012360"/>
    </source>
</evidence>
<name>A0A067KJG2_JATCU</name>
<dbReference type="Pfam" id="PF01126">
    <property type="entry name" value="Heme_oxygenase"/>
    <property type="match status" value="1"/>
</dbReference>
<keyword evidence="10" id="KW-0560">Oxidoreductase</keyword>
<dbReference type="OrthoDB" id="652091at2759"/>
<dbReference type="InterPro" id="IPR016053">
    <property type="entry name" value="Haem_Oase-like"/>
</dbReference>
<evidence type="ECO:0000256" key="7">
    <source>
        <dbReference type="ARBA" id="ARBA00022640"/>
    </source>
</evidence>
<evidence type="ECO:0000256" key="11">
    <source>
        <dbReference type="ARBA" id="ARBA00023004"/>
    </source>
</evidence>
<accession>A0A067KJG2</accession>
<keyword evidence="6" id="KW-0349">Heme</keyword>
<evidence type="ECO:0000256" key="6">
    <source>
        <dbReference type="ARBA" id="ARBA00022617"/>
    </source>
</evidence>
<evidence type="ECO:0000256" key="2">
    <source>
        <dbReference type="ARBA" id="ARBA00006134"/>
    </source>
</evidence>
<dbReference type="GO" id="GO:0046872">
    <property type="term" value="F:metal ion binding"/>
    <property type="evidence" value="ECO:0007669"/>
    <property type="project" value="UniProtKB-KW"/>
</dbReference>
<dbReference type="GO" id="GO:0015979">
    <property type="term" value="P:photosynthesis"/>
    <property type="evidence" value="ECO:0007669"/>
    <property type="project" value="UniProtKB-KW"/>
</dbReference>
<dbReference type="STRING" id="180498.A0A067KJG2"/>
<evidence type="ECO:0000256" key="5">
    <source>
        <dbReference type="ARBA" id="ARBA00022531"/>
    </source>
</evidence>
<evidence type="ECO:0000256" key="9">
    <source>
        <dbReference type="ARBA" id="ARBA00022946"/>
    </source>
</evidence>
<evidence type="ECO:0000313" key="13">
    <source>
        <dbReference type="Proteomes" id="UP000027138"/>
    </source>
</evidence>
<dbReference type="GO" id="GO:0006788">
    <property type="term" value="P:heme oxidation"/>
    <property type="evidence" value="ECO:0007669"/>
    <property type="project" value="InterPro"/>
</dbReference>
<dbReference type="InterPro" id="IPR002051">
    <property type="entry name" value="Haem_Oase"/>
</dbReference>
<evidence type="ECO:0000256" key="8">
    <source>
        <dbReference type="ARBA" id="ARBA00022723"/>
    </source>
</evidence>
<evidence type="ECO:0000256" key="1">
    <source>
        <dbReference type="ARBA" id="ARBA00004229"/>
    </source>
</evidence>
<evidence type="ECO:0000256" key="4">
    <source>
        <dbReference type="ARBA" id="ARBA00022528"/>
    </source>
</evidence>